<dbReference type="SUPFAM" id="SSF48371">
    <property type="entry name" value="ARM repeat"/>
    <property type="match status" value="1"/>
</dbReference>
<sequence>MAEQNARTKELLDAVQDDPTAIDLELAEELLDAEGASGRATALQAISVIATEEPDRVLEYTDRVVELLDDDVLSVRSTAALALTSLARNRPDTVVPAVPSLVDILGEEPPLFRFRAAGALAPLTADHPDAFVEHTDHLFELLLDGPTFDDDPRAIAMSDELSAEEKQRTLSTLAGRSDEWKRARTRSNAAREVVANVLVEVARVGPEEIESRLDRILEMLSDDDAAVRGAGIEMIRHVAEDDPDAVEDAIDPLLALLDDVEFVRARTIRALGYAEAGPAIEPLREIASTDSNDDIADLAADTADWLGENS</sequence>
<protein>
    <recommendedName>
        <fullName evidence="3">HEAT repeat domain-containing protein</fullName>
    </recommendedName>
</protein>
<proteinExistence type="predicted"/>
<dbReference type="AlphaFoldDB" id="A0A5D5AIF3"/>
<comment type="caution">
    <text evidence="1">The sequence shown here is derived from an EMBL/GenBank/DDBJ whole genome shotgun (WGS) entry which is preliminary data.</text>
</comment>
<evidence type="ECO:0008006" key="3">
    <source>
        <dbReference type="Google" id="ProtNLM"/>
    </source>
</evidence>
<evidence type="ECO:0000313" key="2">
    <source>
        <dbReference type="Proteomes" id="UP000324104"/>
    </source>
</evidence>
<dbReference type="Proteomes" id="UP000324104">
    <property type="component" value="Unassembled WGS sequence"/>
</dbReference>
<organism evidence="1 2">
    <name type="scientific">Natrialba swarupiae</name>
    <dbReference type="NCBI Taxonomy" id="2448032"/>
    <lineage>
        <taxon>Archaea</taxon>
        <taxon>Methanobacteriati</taxon>
        <taxon>Methanobacteriota</taxon>
        <taxon>Stenosarchaea group</taxon>
        <taxon>Halobacteria</taxon>
        <taxon>Halobacteriales</taxon>
        <taxon>Natrialbaceae</taxon>
        <taxon>Natrialba</taxon>
    </lineage>
</organism>
<dbReference type="InterPro" id="IPR011989">
    <property type="entry name" value="ARM-like"/>
</dbReference>
<accession>A0A5D5AIF3</accession>
<gene>
    <name evidence="1" type="ORF">FYC77_13395</name>
</gene>
<keyword evidence="2" id="KW-1185">Reference proteome</keyword>
<dbReference type="RefSeq" id="WP_149082003.1">
    <property type="nucleotide sequence ID" value="NZ_VTAW01000017.1"/>
</dbReference>
<dbReference type="EMBL" id="VTAW01000017">
    <property type="protein sequence ID" value="TYT61506.1"/>
    <property type="molecule type" value="Genomic_DNA"/>
</dbReference>
<reference evidence="1 2" key="1">
    <citation type="submission" date="2019-08" db="EMBL/GenBank/DDBJ databases">
        <title>Archaea genome.</title>
        <authorList>
            <person name="Kajale S."/>
            <person name="Shouche Y."/>
            <person name="Deshpande N."/>
            <person name="Sharma A."/>
        </authorList>
    </citation>
    <scope>NUCLEOTIDE SEQUENCE [LARGE SCALE GENOMIC DNA]</scope>
    <source>
        <strain evidence="1 2">ESP3B_9</strain>
    </source>
</reference>
<name>A0A5D5AIF3_9EURY</name>
<dbReference type="InterPro" id="IPR016024">
    <property type="entry name" value="ARM-type_fold"/>
</dbReference>
<dbReference type="Gene3D" id="1.25.10.10">
    <property type="entry name" value="Leucine-rich Repeat Variant"/>
    <property type="match status" value="2"/>
</dbReference>
<evidence type="ECO:0000313" key="1">
    <source>
        <dbReference type="EMBL" id="TYT61506.1"/>
    </source>
</evidence>